<protein>
    <recommendedName>
        <fullName evidence="2">Probable acyltransferase</fullName>
        <ecNumber evidence="2">2.3.1.-</ecNumber>
    </recommendedName>
</protein>
<dbReference type="InterPro" id="IPR008220">
    <property type="entry name" value="HAT_MetX-like"/>
</dbReference>
<dbReference type="InterPro" id="IPR000073">
    <property type="entry name" value="AB_hydrolase_1"/>
</dbReference>
<dbReference type="PIRSF" id="PIRSF000443">
    <property type="entry name" value="Homoser_Ac_trans"/>
    <property type="match status" value="1"/>
</dbReference>
<dbReference type="Gene3D" id="3.40.50.1820">
    <property type="entry name" value="alpha/beta hydrolase"/>
    <property type="match status" value="1"/>
</dbReference>
<keyword evidence="8" id="KW-1185">Reference proteome</keyword>
<organism evidence="7 8">
    <name type="scientific">Billgrantia pellis</name>
    <dbReference type="NCBI Taxonomy" id="2606936"/>
    <lineage>
        <taxon>Bacteria</taxon>
        <taxon>Pseudomonadati</taxon>
        <taxon>Pseudomonadota</taxon>
        <taxon>Gammaproteobacteria</taxon>
        <taxon>Oceanospirillales</taxon>
        <taxon>Halomonadaceae</taxon>
        <taxon>Billgrantia</taxon>
    </lineage>
</organism>
<keyword evidence="5" id="KW-0472">Membrane</keyword>
<comment type="subcellular location">
    <subcellularLocation>
        <location evidence="2">Cytoplasm</location>
    </subcellularLocation>
</comment>
<comment type="subunit">
    <text evidence="2">Homodimer.</text>
</comment>
<evidence type="ECO:0000313" key="8">
    <source>
        <dbReference type="Proteomes" id="UP000486760"/>
    </source>
</evidence>
<dbReference type="Proteomes" id="UP000486760">
    <property type="component" value="Unassembled WGS sequence"/>
</dbReference>
<dbReference type="RefSeq" id="WP_149330215.1">
    <property type="nucleotide sequence ID" value="NZ_VTPY01000010.1"/>
</dbReference>
<evidence type="ECO:0000256" key="5">
    <source>
        <dbReference type="SAM" id="Phobius"/>
    </source>
</evidence>
<sequence length="410" mass="44309">MHDGNTSSHDADTLRGPHGRLAGLVLSGALMLASAAATAWDGQVEKQVFEMPAYTTTGGESIGPVRIGWEAYGTLNEAKDNAILITHFFSGTSHAAGRYAEDDPAPGYWDAIIGPGKPLDTDEYYIIASDTLVNLNAHDPNVTTTGPATPRPDTGEPWGTDFPVVTIRDFVEVQKALLESQGIERLHAVMGASMGALQAYEWASAYPDRVERLIPVIGAGAADPWLLATLSAWAAPIRLDANWNDGDYYDGEPPLDGLRESLKLVTLNANHWQWANATFDRSWADAEADPARHLEARYAIERTLDDIAASRAEVADANHLLYLVKANQAFLAGHGDSVEEGLARIDAPTLMLYSENDLVFAPESVRATAEMIEADGTPVERVTLEGNRGHLDGVVAIQQAEARIRDFLAK</sequence>
<dbReference type="NCBIfam" id="NF005262">
    <property type="entry name" value="PRK06765.1"/>
    <property type="match status" value="1"/>
</dbReference>
<keyword evidence="1 2" id="KW-0808">Transferase</keyword>
<dbReference type="SUPFAM" id="SSF53474">
    <property type="entry name" value="alpha/beta-Hydrolases"/>
    <property type="match status" value="1"/>
</dbReference>
<evidence type="ECO:0000313" key="7">
    <source>
        <dbReference type="EMBL" id="KAA0009674.1"/>
    </source>
</evidence>
<dbReference type="PANTHER" id="PTHR32268:SF11">
    <property type="entry name" value="HOMOSERINE O-ACETYLTRANSFERASE"/>
    <property type="match status" value="1"/>
</dbReference>
<dbReference type="PANTHER" id="PTHR32268">
    <property type="entry name" value="HOMOSERINE O-ACETYLTRANSFERASE"/>
    <property type="match status" value="1"/>
</dbReference>
<accession>A0A7V7KF32</accession>
<evidence type="ECO:0000256" key="3">
    <source>
        <dbReference type="PIRSR" id="PIRSR000443-1"/>
    </source>
</evidence>
<feature type="domain" description="AB hydrolase-1" evidence="6">
    <location>
        <begin position="153"/>
        <end position="390"/>
    </location>
</feature>
<comment type="caution">
    <text evidence="7">The sequence shown here is derived from an EMBL/GenBank/DDBJ whole genome shotgun (WGS) entry which is preliminary data.</text>
</comment>
<evidence type="ECO:0000256" key="1">
    <source>
        <dbReference type="ARBA" id="ARBA00022679"/>
    </source>
</evidence>
<keyword evidence="5" id="KW-0812">Transmembrane</keyword>
<keyword evidence="2" id="KW-0963">Cytoplasm</keyword>
<evidence type="ECO:0000259" key="6">
    <source>
        <dbReference type="Pfam" id="PF00561"/>
    </source>
</evidence>
<dbReference type="GO" id="GO:0009086">
    <property type="term" value="P:methionine biosynthetic process"/>
    <property type="evidence" value="ECO:0007669"/>
    <property type="project" value="TreeGrafter"/>
</dbReference>
<reference evidence="7 8" key="1">
    <citation type="submission" date="2019-08" db="EMBL/GenBank/DDBJ databases">
        <title>Bioinformatics analysis of the strain L3 and L5.</title>
        <authorList>
            <person name="Li X."/>
        </authorList>
    </citation>
    <scope>NUCLEOTIDE SEQUENCE [LARGE SCALE GENOMIC DNA]</scope>
    <source>
        <strain evidence="7 8">L5</strain>
    </source>
</reference>
<proteinExistence type="inferred from homology"/>
<feature type="active site" evidence="3">
    <location>
        <position position="390"/>
    </location>
</feature>
<dbReference type="Gene3D" id="1.10.1740.110">
    <property type="match status" value="1"/>
</dbReference>
<dbReference type="EMBL" id="VTPY01000010">
    <property type="protein sequence ID" value="KAA0009674.1"/>
    <property type="molecule type" value="Genomic_DNA"/>
</dbReference>
<dbReference type="InterPro" id="IPR029058">
    <property type="entry name" value="AB_hydrolase_fold"/>
</dbReference>
<dbReference type="AlphaFoldDB" id="A0A7V7KF32"/>
<dbReference type="GO" id="GO:0004414">
    <property type="term" value="F:homoserine O-acetyltransferase activity"/>
    <property type="evidence" value="ECO:0007669"/>
    <property type="project" value="TreeGrafter"/>
</dbReference>
<gene>
    <name evidence="7" type="ORF">F0A17_20435</name>
</gene>
<feature type="region of interest" description="Disordered" evidence="4">
    <location>
        <begin position="138"/>
        <end position="157"/>
    </location>
</feature>
<keyword evidence="2" id="KW-0028">Amino-acid biosynthesis</keyword>
<comment type="caution">
    <text evidence="2">Lacks conserved residue(s) required for the propagation of feature annotation.</text>
</comment>
<dbReference type="GO" id="GO:0005737">
    <property type="term" value="C:cytoplasm"/>
    <property type="evidence" value="ECO:0007669"/>
    <property type="project" value="UniProtKB-SubCell"/>
</dbReference>
<dbReference type="GO" id="GO:0009092">
    <property type="term" value="P:homoserine metabolic process"/>
    <property type="evidence" value="ECO:0007669"/>
    <property type="project" value="TreeGrafter"/>
</dbReference>
<name>A0A7V7KF32_9GAMM</name>
<comment type="similarity">
    <text evidence="2">Belongs to the AB hydrolase superfamily. MetX family.</text>
</comment>
<feature type="transmembrane region" description="Helical" evidence="5">
    <location>
        <begin position="21"/>
        <end position="40"/>
    </location>
</feature>
<dbReference type="Pfam" id="PF00561">
    <property type="entry name" value="Abhydrolase_1"/>
    <property type="match status" value="1"/>
</dbReference>
<feature type="active site" description="Nucleophile" evidence="3">
    <location>
        <position position="193"/>
    </location>
</feature>
<keyword evidence="2 7" id="KW-0012">Acyltransferase</keyword>
<dbReference type="HAMAP" id="MF_00296">
    <property type="entry name" value="MetX_acyltransf"/>
    <property type="match status" value="1"/>
</dbReference>
<keyword evidence="5" id="KW-1133">Transmembrane helix</keyword>
<dbReference type="EC" id="2.3.1.-" evidence="2"/>
<evidence type="ECO:0000256" key="2">
    <source>
        <dbReference type="HAMAP-Rule" id="MF_00296"/>
    </source>
</evidence>
<feature type="active site" evidence="2 3">
    <location>
        <position position="357"/>
    </location>
</feature>
<evidence type="ECO:0000256" key="4">
    <source>
        <dbReference type="SAM" id="MobiDB-lite"/>
    </source>
</evidence>